<evidence type="ECO:0000256" key="8">
    <source>
        <dbReference type="ARBA" id="ARBA00023136"/>
    </source>
</evidence>
<dbReference type="Pfam" id="PF00528">
    <property type="entry name" value="BPD_transp_1"/>
    <property type="match status" value="2"/>
</dbReference>
<evidence type="ECO:0000256" key="9">
    <source>
        <dbReference type="RuleBase" id="RU363043"/>
    </source>
</evidence>
<name>A0A0H3DKK4_MYCPB</name>
<feature type="transmembrane region" description="Helical" evidence="9">
    <location>
        <begin position="21"/>
        <end position="39"/>
    </location>
</feature>
<dbReference type="PROSITE" id="PS50928">
    <property type="entry name" value="ABC_TM1"/>
    <property type="match status" value="2"/>
</dbReference>
<proteinExistence type="inferred from homology"/>
<feature type="domain" description="ABC transmembrane type-1" evidence="10">
    <location>
        <begin position="70"/>
        <end position="285"/>
    </location>
</feature>
<dbReference type="Gene3D" id="1.10.3720.10">
    <property type="entry name" value="MetI-like"/>
    <property type="match status" value="2"/>
</dbReference>
<dbReference type="PATRIC" id="fig|722438.3.peg.689"/>
<organism evidence="11 12">
    <name type="scientific">Mycoplasmoides pneumoniae (strain ATCC 15531 / DSM 23978 / CIP 103766 / NBRC 14401 / NCTC 10119 / FH)</name>
    <name type="common">Mycoplasma pneumoniae</name>
    <dbReference type="NCBI Taxonomy" id="722438"/>
    <lineage>
        <taxon>Bacteria</taxon>
        <taxon>Bacillati</taxon>
        <taxon>Mycoplasmatota</taxon>
        <taxon>Mycoplasmoidales</taxon>
        <taxon>Mycoplasmoidaceae</taxon>
        <taxon>Mycoplasmoides</taxon>
    </lineage>
</organism>
<dbReference type="HOGENOM" id="CLU_023674_0_0_14"/>
<dbReference type="STRING" id="722438.F539_03440"/>
<dbReference type="AlphaFoldDB" id="A0A0H3DKK4"/>
<keyword evidence="5" id="KW-0592">Phosphate transport</keyword>
<comment type="similarity">
    <text evidence="2 9">Belongs to the binding-protein-dependent transport system permease family. CysTW subfamily.</text>
</comment>
<dbReference type="EMBL" id="CP002077">
    <property type="protein sequence ID" value="ADK86933.1"/>
    <property type="molecule type" value="Genomic_DNA"/>
</dbReference>
<dbReference type="KEGG" id="mpj:MPNE_0711"/>
<comment type="subcellular location">
    <subcellularLocation>
        <location evidence="1 9">Cell membrane</location>
        <topology evidence="1 9">Multi-pass membrane protein</topology>
    </subcellularLocation>
</comment>
<feature type="domain" description="ABC transmembrane type-1" evidence="10">
    <location>
        <begin position="413"/>
        <end position="623"/>
    </location>
</feature>
<evidence type="ECO:0000259" key="10">
    <source>
        <dbReference type="PROSITE" id="PS50928"/>
    </source>
</evidence>
<dbReference type="InterPro" id="IPR000515">
    <property type="entry name" value="MetI-like"/>
</dbReference>
<dbReference type="GeneID" id="66608705"/>
<feature type="transmembrane region" description="Helical" evidence="9">
    <location>
        <begin position="450"/>
        <end position="475"/>
    </location>
</feature>
<accession>A0A0H3DKK4</accession>
<feature type="transmembrane region" description="Helical" evidence="9">
    <location>
        <begin position="609"/>
        <end position="631"/>
    </location>
</feature>
<dbReference type="PANTHER" id="PTHR30425">
    <property type="entry name" value="PHOSPHATE TRANSPORT SYSTEM PERMEASE PROTEIN PST"/>
    <property type="match status" value="1"/>
</dbReference>
<dbReference type="InterPro" id="IPR005672">
    <property type="entry name" value="Phosphate_PstA"/>
</dbReference>
<dbReference type="GO" id="GO:0035435">
    <property type="term" value="P:phosphate ion transmembrane transport"/>
    <property type="evidence" value="ECO:0007669"/>
    <property type="project" value="InterPro"/>
</dbReference>
<dbReference type="SUPFAM" id="SSF161098">
    <property type="entry name" value="MetI-like"/>
    <property type="match status" value="2"/>
</dbReference>
<keyword evidence="8 9" id="KW-0472">Membrane</keyword>
<dbReference type="PaxDb" id="722438-MPNE_0711"/>
<keyword evidence="7 9" id="KW-1133">Transmembrane helix</keyword>
<reference evidence="11 12" key="1">
    <citation type="journal article" date="2010" name="Appl. Environ. Microbiol.">
        <title>Targeted chromosomal knockouts in Mycoplasma pneumoniae.</title>
        <authorList>
            <person name="Krishnakumar R."/>
            <person name="Assad-Garcia N."/>
            <person name="Benders G.A."/>
            <person name="Phan Q."/>
            <person name="Montague M.G."/>
            <person name="Glass J.I."/>
        </authorList>
    </citation>
    <scope>NUCLEOTIDE SEQUENCE [LARGE SCALE GENOMIC DNA]</scope>
    <source>
        <strain evidence="12">ATCC 15531 / DSM 22911 / NBRC 14401 / NCTC 10119 / FH</strain>
    </source>
</reference>
<feature type="transmembrane region" description="Helical" evidence="9">
    <location>
        <begin position="266"/>
        <end position="287"/>
    </location>
</feature>
<evidence type="ECO:0000256" key="7">
    <source>
        <dbReference type="ARBA" id="ARBA00022989"/>
    </source>
</evidence>
<dbReference type="Proteomes" id="UP000007756">
    <property type="component" value="Chromosome"/>
</dbReference>
<feature type="transmembrane region" description="Helical" evidence="9">
    <location>
        <begin position="202"/>
        <end position="224"/>
    </location>
</feature>
<evidence type="ECO:0000256" key="6">
    <source>
        <dbReference type="ARBA" id="ARBA00022692"/>
    </source>
</evidence>
<keyword evidence="3" id="KW-0813">Transport</keyword>
<dbReference type="GO" id="GO:0005886">
    <property type="term" value="C:plasma membrane"/>
    <property type="evidence" value="ECO:0007669"/>
    <property type="project" value="UniProtKB-SubCell"/>
</dbReference>
<evidence type="ECO:0000313" key="11">
    <source>
        <dbReference type="EMBL" id="ADK86933.1"/>
    </source>
</evidence>
<keyword evidence="6 9" id="KW-0812">Transmembrane</keyword>
<evidence type="ECO:0000256" key="3">
    <source>
        <dbReference type="ARBA" id="ARBA00022448"/>
    </source>
</evidence>
<dbReference type="InterPro" id="IPR035906">
    <property type="entry name" value="MetI-like_sf"/>
</dbReference>
<feature type="transmembrane region" description="Helical" evidence="9">
    <location>
        <begin position="145"/>
        <end position="169"/>
    </location>
</feature>
<gene>
    <name evidence="11" type="primary">pstA</name>
    <name evidence="11" type="ordered locus">MPNE_0711</name>
</gene>
<feature type="transmembrane region" description="Helical" evidence="9">
    <location>
        <begin position="369"/>
        <end position="392"/>
    </location>
</feature>
<protein>
    <recommendedName>
        <fullName evidence="9">Phosphate transport system permease protein PstA</fullName>
    </recommendedName>
</protein>
<evidence type="ECO:0000256" key="4">
    <source>
        <dbReference type="ARBA" id="ARBA00022475"/>
    </source>
</evidence>
<evidence type="ECO:0000256" key="5">
    <source>
        <dbReference type="ARBA" id="ARBA00022592"/>
    </source>
</evidence>
<dbReference type="RefSeq" id="WP_010874967.1">
    <property type="nucleotide sequence ID" value="NZ_CP010546.1"/>
</dbReference>
<sequence length="651" mass="72748">MKQKIKSRLKKDNWLRYLSQTVAVCFLLLFISFFIFLLIEAAKTGPDFTKSLLGLEFNLGAKKASIWFPLLVSFVVSIGSLIIASYIGVRTSIFLVYRCKPRIRKKLLLVIDILSGIPSVIFGLFATQILSSIFRDVLHLPPLSLLNVIVMLSFMIIPIVISLTTNALLHVESSLMTVAISLGENKTSVIYKVIKKEIKAQLVVILVLAFGRAISETMAVNFILQSVNYQEVIANDRFFTSDLKTLGSVISTFIFSENGDEQVSGVLYTFGIIIFVLISFLNFFAIWSTRPKTLERYPFLKKISNFIYQVVWFIPNNIGALFTDLTARRQQVKKITAANVEQRATFFKERMQTNHLNKVYTSWKILQEIFCAVLAFGFVLGILLFVFINGSQAIQRSGSTVFSFGVDTTGRALVNTLVIILVAIGITFPIALLIAIWLNEYTKSRIAKNTFSFVIDSLSSMPSIIYGLFGLSFFLRTLQLSAGGANGTSLMAGILTISVVVLPFLIRTCQEALNNVSWDLRVSAYALGVSKREVIWKIVLPGALKGLIIALILTINRIIAETAPFFITAGLASSNLFDLSLPGQTLTTRIYGQLFSTNSTAVDVMLETALVSIVFLMFLIFLSSYLIPYLFSFNKQKWLQIKSKLQLWKKA</sequence>
<dbReference type="InterPro" id="IPR051124">
    <property type="entry name" value="Phosphate_Transport_Permease"/>
</dbReference>
<dbReference type="GO" id="GO:0005315">
    <property type="term" value="F:phosphate transmembrane transporter activity"/>
    <property type="evidence" value="ECO:0007669"/>
    <property type="project" value="InterPro"/>
</dbReference>
<evidence type="ECO:0000256" key="1">
    <source>
        <dbReference type="ARBA" id="ARBA00004651"/>
    </source>
</evidence>
<dbReference type="NCBIfam" id="TIGR00974">
    <property type="entry name" value="3a0107s02c"/>
    <property type="match status" value="1"/>
</dbReference>
<feature type="transmembrane region" description="Helical" evidence="9">
    <location>
        <begin position="412"/>
        <end position="438"/>
    </location>
</feature>
<feature type="transmembrane region" description="Helical" evidence="9">
    <location>
        <begin position="66"/>
        <end position="87"/>
    </location>
</feature>
<keyword evidence="4 9" id="KW-1003">Cell membrane</keyword>
<dbReference type="PRINTS" id="PR00173">
    <property type="entry name" value="EDTRNSPORT"/>
</dbReference>
<dbReference type="eggNOG" id="COG0581">
    <property type="taxonomic scope" value="Bacteria"/>
</dbReference>
<evidence type="ECO:0000256" key="2">
    <source>
        <dbReference type="ARBA" id="ARBA00007069"/>
    </source>
</evidence>
<feature type="transmembrane region" description="Helical" evidence="9">
    <location>
        <begin position="538"/>
        <end position="559"/>
    </location>
</feature>
<dbReference type="eggNOG" id="COG0573">
    <property type="taxonomic scope" value="Bacteria"/>
</dbReference>
<evidence type="ECO:0000313" key="12">
    <source>
        <dbReference type="Proteomes" id="UP000007756"/>
    </source>
</evidence>
<feature type="transmembrane region" description="Helical" evidence="9">
    <location>
        <begin position="107"/>
        <end position="125"/>
    </location>
</feature>
<dbReference type="SMR" id="A0A0H3DKK4"/>
<dbReference type="CDD" id="cd06261">
    <property type="entry name" value="TM_PBP2"/>
    <property type="match status" value="2"/>
</dbReference>
<dbReference type="PANTHER" id="PTHR30425:SF1">
    <property type="entry name" value="PHOSPHATE TRANSPORT SYSTEM PERMEASE PROTEIN PSTC"/>
    <property type="match status" value="1"/>
</dbReference>
<feature type="transmembrane region" description="Helical" evidence="9">
    <location>
        <begin position="487"/>
        <end position="506"/>
    </location>
</feature>